<dbReference type="EMBL" id="BNAY01000016">
    <property type="protein sequence ID" value="GHH37644.1"/>
    <property type="molecule type" value="Genomic_DNA"/>
</dbReference>
<dbReference type="PROSITE" id="PS50995">
    <property type="entry name" value="HTH_MARR_2"/>
    <property type="match status" value="1"/>
</dbReference>
<sequence>MSPATGRHLTCSPAAVPEIARRLGQVRQGVQRVVDDLVESGHLIRHPNPSNSRSPKVGVTPAGRALLDRLWEVSENSRQVVTSAADLDEYTLQEARSTLRRLTLSLREHENRQNDDRTA</sequence>
<evidence type="ECO:0000313" key="3">
    <source>
        <dbReference type="Proteomes" id="UP000635387"/>
    </source>
</evidence>
<keyword evidence="3" id="KW-1185">Reference proteome</keyword>
<dbReference type="InterPro" id="IPR000835">
    <property type="entry name" value="HTH_MarR-typ"/>
</dbReference>
<proteinExistence type="predicted"/>
<evidence type="ECO:0000259" key="1">
    <source>
        <dbReference type="PROSITE" id="PS50995"/>
    </source>
</evidence>
<dbReference type="SUPFAM" id="SSF46785">
    <property type="entry name" value="Winged helix' DNA-binding domain"/>
    <property type="match status" value="1"/>
</dbReference>
<dbReference type="RefSeq" id="WP_191259833.1">
    <property type="nucleotide sequence ID" value="NZ_BNAY01000016.1"/>
</dbReference>
<name>A0ABQ3MA77_9PSEU</name>
<organism evidence="2 3">
    <name type="scientific">Amycolatopsis oliviviridis</name>
    <dbReference type="NCBI Taxonomy" id="1471590"/>
    <lineage>
        <taxon>Bacteria</taxon>
        <taxon>Bacillati</taxon>
        <taxon>Actinomycetota</taxon>
        <taxon>Actinomycetes</taxon>
        <taxon>Pseudonocardiales</taxon>
        <taxon>Pseudonocardiaceae</taxon>
        <taxon>Amycolatopsis</taxon>
    </lineage>
</organism>
<dbReference type="PANTHER" id="PTHR33164">
    <property type="entry name" value="TRANSCRIPTIONAL REGULATOR, MARR FAMILY"/>
    <property type="match status" value="1"/>
</dbReference>
<gene>
    <name evidence="2" type="ORF">GCM10017790_82200</name>
</gene>
<protein>
    <recommendedName>
        <fullName evidence="1">HTH marR-type domain-containing protein</fullName>
    </recommendedName>
</protein>
<feature type="domain" description="HTH marR-type" evidence="1">
    <location>
        <begin position="1"/>
        <end position="104"/>
    </location>
</feature>
<dbReference type="InterPro" id="IPR039422">
    <property type="entry name" value="MarR/SlyA-like"/>
</dbReference>
<dbReference type="Proteomes" id="UP000635387">
    <property type="component" value="Unassembled WGS sequence"/>
</dbReference>
<comment type="caution">
    <text evidence="2">The sequence shown here is derived from an EMBL/GenBank/DDBJ whole genome shotgun (WGS) entry which is preliminary data.</text>
</comment>
<accession>A0ABQ3MA77</accession>
<dbReference type="PANTHER" id="PTHR33164:SF43">
    <property type="entry name" value="HTH-TYPE TRANSCRIPTIONAL REPRESSOR YETL"/>
    <property type="match status" value="1"/>
</dbReference>
<dbReference type="InterPro" id="IPR036390">
    <property type="entry name" value="WH_DNA-bd_sf"/>
</dbReference>
<dbReference type="Gene3D" id="1.10.10.10">
    <property type="entry name" value="Winged helix-like DNA-binding domain superfamily/Winged helix DNA-binding domain"/>
    <property type="match status" value="1"/>
</dbReference>
<dbReference type="InterPro" id="IPR036388">
    <property type="entry name" value="WH-like_DNA-bd_sf"/>
</dbReference>
<dbReference type="Pfam" id="PF12802">
    <property type="entry name" value="MarR_2"/>
    <property type="match status" value="1"/>
</dbReference>
<evidence type="ECO:0000313" key="2">
    <source>
        <dbReference type="EMBL" id="GHH37644.1"/>
    </source>
</evidence>
<reference evidence="3" key="1">
    <citation type="journal article" date="2019" name="Int. J. Syst. Evol. Microbiol.">
        <title>The Global Catalogue of Microorganisms (GCM) 10K type strain sequencing project: providing services to taxonomists for standard genome sequencing and annotation.</title>
        <authorList>
            <consortium name="The Broad Institute Genomics Platform"/>
            <consortium name="The Broad Institute Genome Sequencing Center for Infectious Disease"/>
            <person name="Wu L."/>
            <person name="Ma J."/>
        </authorList>
    </citation>
    <scope>NUCLEOTIDE SEQUENCE [LARGE SCALE GENOMIC DNA]</scope>
    <source>
        <strain evidence="3">CGMCC 4.7683</strain>
    </source>
</reference>